<accession>A0A1W6MTY6</accession>
<dbReference type="Proteomes" id="UP000193978">
    <property type="component" value="Chromosome"/>
</dbReference>
<reference evidence="1 2" key="1">
    <citation type="submission" date="2017-02" db="EMBL/GenBank/DDBJ databases">
        <authorList>
            <person name="Peterson S.W."/>
        </authorList>
    </citation>
    <scope>NUCLEOTIDE SEQUENCE [LARGE SCALE GENOMIC DNA]</scope>
    <source>
        <strain evidence="1 2">S285</strain>
    </source>
</reference>
<dbReference type="EMBL" id="CP019948">
    <property type="protein sequence ID" value="ARN81064.1"/>
    <property type="molecule type" value="Genomic_DNA"/>
</dbReference>
<sequence length="138" mass="14496">MHAETGAGIWMRRLLVGLAALFMLVQGARAATELSAHSAFEFGHPAIGGSTSKTNCDAFGGSENSPAHPAGDCLACCLFCSSGPCPTPLVRIPEPVSYDFASLDLASPLKHPDFEELKKLRPDWVSGSGSPRAPPLVF</sequence>
<protein>
    <recommendedName>
        <fullName evidence="3">DUF2946 domain-containing protein</fullName>
    </recommendedName>
</protein>
<evidence type="ECO:0000313" key="1">
    <source>
        <dbReference type="EMBL" id="ARN81064.1"/>
    </source>
</evidence>
<dbReference type="KEGG" id="mbry:B1812_08225"/>
<dbReference type="STRING" id="655015.B1812_08225"/>
<dbReference type="AlphaFoldDB" id="A0A1W6MTY6"/>
<evidence type="ECO:0008006" key="3">
    <source>
        <dbReference type="Google" id="ProtNLM"/>
    </source>
</evidence>
<keyword evidence="2" id="KW-1185">Reference proteome</keyword>
<organism evidence="1 2">
    <name type="scientific">Methylocystis bryophila</name>
    <dbReference type="NCBI Taxonomy" id="655015"/>
    <lineage>
        <taxon>Bacteria</taxon>
        <taxon>Pseudomonadati</taxon>
        <taxon>Pseudomonadota</taxon>
        <taxon>Alphaproteobacteria</taxon>
        <taxon>Hyphomicrobiales</taxon>
        <taxon>Methylocystaceae</taxon>
        <taxon>Methylocystis</taxon>
    </lineage>
</organism>
<name>A0A1W6MTY6_9HYPH</name>
<evidence type="ECO:0000313" key="2">
    <source>
        <dbReference type="Proteomes" id="UP000193978"/>
    </source>
</evidence>
<proteinExistence type="predicted"/>
<gene>
    <name evidence="1" type="ORF">B1812_08225</name>
</gene>